<evidence type="ECO:0000256" key="2">
    <source>
        <dbReference type="ARBA" id="ARBA00022840"/>
    </source>
</evidence>
<dbReference type="EMBL" id="CP003378">
    <property type="protein sequence ID" value="AFZ71070.1"/>
    <property type="molecule type" value="Genomic_DNA"/>
</dbReference>
<dbReference type="InterPro" id="IPR027417">
    <property type="entry name" value="P-loop_NTPase"/>
</dbReference>
<reference evidence="6" key="1">
    <citation type="submission" date="2012-03" db="EMBL/GenBank/DDBJ databases">
        <title>Complete genome of Caldisphaera lagunensis DSM 15908.</title>
        <authorList>
            <person name="Lucas S."/>
            <person name="Copeland A."/>
            <person name="Lapidus A."/>
            <person name="Glavina del Rio T."/>
            <person name="Dalin E."/>
            <person name="Tice H."/>
            <person name="Bruce D."/>
            <person name="Goodwin L."/>
            <person name="Pitluck S."/>
            <person name="Peters L."/>
            <person name="Mikhailova N."/>
            <person name="Teshima H."/>
            <person name="Kyrpides N."/>
            <person name="Mavromatis K."/>
            <person name="Ivanova N."/>
            <person name="Brettin T."/>
            <person name="Detter J.C."/>
            <person name="Han C."/>
            <person name="Larimer F."/>
            <person name="Land M."/>
            <person name="Hauser L."/>
            <person name="Markowitz V."/>
            <person name="Cheng J.-F."/>
            <person name="Hugenholtz P."/>
            <person name="Woyke T."/>
            <person name="Wu D."/>
            <person name="Spring S."/>
            <person name="Schroeder M."/>
            <person name="Brambilla E."/>
            <person name="Klenk H.-P."/>
            <person name="Eisen J.A."/>
        </authorList>
    </citation>
    <scope>NUCLEOTIDE SEQUENCE [LARGE SCALE GENOMIC DNA]</scope>
    <source>
        <strain evidence="6">DSM 15908 / JCM 11604 / IC-154</strain>
    </source>
</reference>
<proteinExistence type="predicted"/>
<keyword evidence="1" id="KW-0547">Nucleotide-binding</keyword>
<dbReference type="SUPFAM" id="SSF54862">
    <property type="entry name" value="4Fe-4S ferredoxins"/>
    <property type="match status" value="1"/>
</dbReference>
<dbReference type="Gene3D" id="3.40.50.300">
    <property type="entry name" value="P-loop containing nucleotide triphosphate hydrolases"/>
    <property type="match status" value="2"/>
</dbReference>
<evidence type="ECO:0000313" key="6">
    <source>
        <dbReference type="Proteomes" id="UP000010469"/>
    </source>
</evidence>
<dbReference type="Pfam" id="PF04068">
    <property type="entry name" value="Fer4_RLI"/>
    <property type="match status" value="1"/>
</dbReference>
<dbReference type="FunFam" id="3.40.50.300:FF:001546">
    <property type="entry name" value="RNase L inhibitor homolog"/>
    <property type="match status" value="1"/>
</dbReference>
<evidence type="ECO:0000259" key="4">
    <source>
        <dbReference type="PROSITE" id="PS51379"/>
    </source>
</evidence>
<gene>
    <name evidence="5" type="ordered locus">Calag_1361</name>
</gene>
<organism evidence="5 6">
    <name type="scientific">Caldisphaera lagunensis (strain DSM 15908 / JCM 11604 / ANMR 0165 / IC-154)</name>
    <dbReference type="NCBI Taxonomy" id="1056495"/>
    <lineage>
        <taxon>Archaea</taxon>
        <taxon>Thermoproteota</taxon>
        <taxon>Thermoprotei</taxon>
        <taxon>Acidilobales</taxon>
        <taxon>Caldisphaeraceae</taxon>
        <taxon>Caldisphaera</taxon>
    </lineage>
</organism>
<dbReference type="Pfam" id="PF00037">
    <property type="entry name" value="Fer4"/>
    <property type="match status" value="1"/>
</dbReference>
<dbReference type="GeneID" id="14212621"/>
<evidence type="ECO:0000313" key="5">
    <source>
        <dbReference type="EMBL" id="AFZ71070.1"/>
    </source>
</evidence>
<dbReference type="PANTHER" id="PTHR19248">
    <property type="entry name" value="ATP-BINDING TRANSPORT PROTEIN-RELATED"/>
    <property type="match status" value="1"/>
</dbReference>
<dbReference type="InterPro" id="IPR017896">
    <property type="entry name" value="4Fe4S_Fe-S-bd"/>
</dbReference>
<dbReference type="InterPro" id="IPR007209">
    <property type="entry name" value="RNaseL-inhib-like_metal-bd_dom"/>
</dbReference>
<dbReference type="InterPro" id="IPR017871">
    <property type="entry name" value="ABC_transporter-like_CS"/>
</dbReference>
<dbReference type="GO" id="GO:0005524">
    <property type="term" value="F:ATP binding"/>
    <property type="evidence" value="ECO:0007669"/>
    <property type="project" value="UniProtKB-KW"/>
</dbReference>
<dbReference type="STRING" id="1056495.Calag_1361"/>
<name>L0ADE2_CALLD</name>
<keyword evidence="6" id="KW-1185">Reference proteome</keyword>
<dbReference type="SUPFAM" id="SSF52540">
    <property type="entry name" value="P-loop containing nucleoside triphosphate hydrolases"/>
    <property type="match status" value="2"/>
</dbReference>
<keyword evidence="2" id="KW-0067">ATP-binding</keyword>
<dbReference type="HOGENOM" id="CLU_017344_4_1_2"/>
<dbReference type="InterPro" id="IPR003439">
    <property type="entry name" value="ABC_transporter-like_ATP-bd"/>
</dbReference>
<dbReference type="Proteomes" id="UP000010469">
    <property type="component" value="Chromosome"/>
</dbReference>
<dbReference type="Pfam" id="PF00005">
    <property type="entry name" value="ABC_tran"/>
    <property type="match status" value="2"/>
</dbReference>
<dbReference type="PROSITE" id="PS51379">
    <property type="entry name" value="4FE4S_FER_2"/>
    <property type="match status" value="2"/>
</dbReference>
<dbReference type="NCBIfam" id="NF009945">
    <property type="entry name" value="PRK13409.1"/>
    <property type="match status" value="1"/>
</dbReference>
<dbReference type="InterPro" id="IPR003593">
    <property type="entry name" value="AAA+_ATPase"/>
</dbReference>
<feature type="domain" description="4Fe-4S ferredoxin-type" evidence="4">
    <location>
        <begin position="44"/>
        <end position="73"/>
    </location>
</feature>
<sequence>MVRVAVIDEDSCKPKKCNYECISVCPVNKSKKGIAIDADMPSKGKPTIYEDVCIGCGLCIKACPFDAISIVNLPEELEEEAVHRYSINGFKLYSLPIPKAGQVVGILGKNGTGKTTAIKILAGELKPNLGILDRDVEYDEIIKRFRGSELQTYFQKIANKKIKAAHKIQYIDLVPRHLKGDVKTLLKKADERGIALDLGKQLNLDKIYDRDVRNLSGGELQKLVIAATLSKEADIYIFDEPSSYLDVKERINVSKIIMNEAKGNKYFLIVEHDLAVLDYLSDFIHIIYGDPGVYGIVSKPYGVRVGINNYLDGYLPSENMRIRKEPIQFRKIASESIVDANNKPYKYLEWDNVSISRGSFKLDVDSGYVMNGEVIGIIGPNAIGKTTFIKFLAGEIKPENGNIITYKELKISYKPQYIGPEMFQEGLTVEDILRNANPESIIPNSWLYLELIQKLNLNRMFDREARSLSGGEMQKLAIAATLSSNADLYLLDEPSAHLDVEERLAIAKIIRRLTEIRKVTAFVAEHDIIILDFISDRIIVFNGNPGIYGHAEVPKDTKKAMNQLLSDLKITIRRDSESGRPRINKEGSYLDRLQKTKGEFYATT</sequence>
<dbReference type="KEGG" id="clg:Calag_1361"/>
<feature type="domain" description="ABC transporter" evidence="3">
    <location>
        <begin position="332"/>
        <end position="568"/>
    </location>
</feature>
<dbReference type="FunFam" id="3.40.50.300:FF:000152">
    <property type="entry name" value="ATP-binding cassette, sub-family E, member 1"/>
    <property type="match status" value="1"/>
</dbReference>
<accession>L0ADE2</accession>
<dbReference type="RefSeq" id="WP_015232967.1">
    <property type="nucleotide sequence ID" value="NC_019791.1"/>
</dbReference>
<dbReference type="PROSITE" id="PS00211">
    <property type="entry name" value="ABC_TRANSPORTER_1"/>
    <property type="match status" value="2"/>
</dbReference>
<protein>
    <submittedName>
        <fullName evidence="5">Putative ATPase, Rnase L inhibitor (RLI) like protein</fullName>
    </submittedName>
</protein>
<dbReference type="PRINTS" id="PR01868">
    <property type="entry name" value="ABCEFAMILY"/>
</dbReference>
<dbReference type="InterPro" id="IPR013283">
    <property type="entry name" value="RLI1"/>
</dbReference>
<dbReference type="GO" id="GO:0016491">
    <property type="term" value="F:oxidoreductase activity"/>
    <property type="evidence" value="ECO:0007669"/>
    <property type="project" value="UniProtKB-ARBA"/>
</dbReference>
<dbReference type="PROSITE" id="PS00198">
    <property type="entry name" value="4FE4S_FER_1"/>
    <property type="match status" value="1"/>
</dbReference>
<dbReference type="OrthoDB" id="30658at2157"/>
<feature type="domain" description="ABC transporter" evidence="3">
    <location>
        <begin position="68"/>
        <end position="313"/>
    </location>
</feature>
<dbReference type="AlphaFoldDB" id="L0ADE2"/>
<dbReference type="GO" id="GO:0016887">
    <property type="term" value="F:ATP hydrolysis activity"/>
    <property type="evidence" value="ECO:0007669"/>
    <property type="project" value="InterPro"/>
</dbReference>
<dbReference type="PROSITE" id="PS50893">
    <property type="entry name" value="ABC_TRANSPORTER_2"/>
    <property type="match status" value="2"/>
</dbReference>
<dbReference type="SMART" id="SM00382">
    <property type="entry name" value="AAA"/>
    <property type="match status" value="2"/>
</dbReference>
<feature type="domain" description="4Fe-4S ferredoxin-type" evidence="4">
    <location>
        <begin position="3"/>
        <end position="35"/>
    </location>
</feature>
<dbReference type="FunCoup" id="L0ADE2">
    <property type="interactions" value="214"/>
</dbReference>
<evidence type="ECO:0000259" key="3">
    <source>
        <dbReference type="PROSITE" id="PS50893"/>
    </source>
</evidence>
<evidence type="ECO:0000256" key="1">
    <source>
        <dbReference type="ARBA" id="ARBA00022741"/>
    </source>
</evidence>
<dbReference type="InterPro" id="IPR017900">
    <property type="entry name" value="4Fe4S_Fe_S_CS"/>
</dbReference>
<dbReference type="eggNOG" id="arCOG00187">
    <property type="taxonomic scope" value="Archaea"/>
</dbReference>
<dbReference type="InParanoid" id="L0ADE2"/>